<keyword evidence="3" id="KW-0460">Magnesium</keyword>
<evidence type="ECO:0000313" key="5">
    <source>
        <dbReference type="EMBL" id="MFC4911665.1"/>
    </source>
</evidence>
<feature type="domain" description="Mandelate racemase/muconate lactonizing enzyme C-terminal" evidence="4">
    <location>
        <begin position="138"/>
        <end position="239"/>
    </location>
</feature>
<protein>
    <submittedName>
        <fullName evidence="5">Enolase C-terminal domain-like protein</fullName>
    </submittedName>
</protein>
<evidence type="ECO:0000256" key="2">
    <source>
        <dbReference type="ARBA" id="ARBA00022723"/>
    </source>
</evidence>
<evidence type="ECO:0000256" key="1">
    <source>
        <dbReference type="ARBA" id="ARBA00001946"/>
    </source>
</evidence>
<reference evidence="6" key="1">
    <citation type="journal article" date="2019" name="Int. J. Syst. Evol. Microbiol.">
        <title>The Global Catalogue of Microorganisms (GCM) 10K type strain sequencing project: providing services to taxonomists for standard genome sequencing and annotation.</title>
        <authorList>
            <consortium name="The Broad Institute Genomics Platform"/>
            <consortium name="The Broad Institute Genome Sequencing Center for Infectious Disease"/>
            <person name="Wu L."/>
            <person name="Ma J."/>
        </authorList>
    </citation>
    <scope>NUCLEOTIDE SEQUENCE [LARGE SCALE GENOMIC DNA]</scope>
    <source>
        <strain evidence="6">KLKA75</strain>
    </source>
</reference>
<dbReference type="InterPro" id="IPR036849">
    <property type="entry name" value="Enolase-like_C_sf"/>
</dbReference>
<gene>
    <name evidence="5" type="ORF">ACFPCY_30475</name>
</gene>
<organism evidence="5 6">
    <name type="scientific">Actinomadura gamaensis</name>
    <dbReference type="NCBI Taxonomy" id="1763541"/>
    <lineage>
        <taxon>Bacteria</taxon>
        <taxon>Bacillati</taxon>
        <taxon>Actinomycetota</taxon>
        <taxon>Actinomycetes</taxon>
        <taxon>Streptosporangiales</taxon>
        <taxon>Thermomonosporaceae</taxon>
        <taxon>Actinomadura</taxon>
    </lineage>
</organism>
<dbReference type="Pfam" id="PF02746">
    <property type="entry name" value="MR_MLE_N"/>
    <property type="match status" value="1"/>
</dbReference>
<dbReference type="RefSeq" id="WP_378260818.1">
    <property type="nucleotide sequence ID" value="NZ_JBHSIT010000010.1"/>
</dbReference>
<dbReference type="SFLD" id="SFLDS00001">
    <property type="entry name" value="Enolase"/>
    <property type="match status" value="1"/>
</dbReference>
<dbReference type="InterPro" id="IPR029017">
    <property type="entry name" value="Enolase-like_N"/>
</dbReference>
<dbReference type="PANTHER" id="PTHR13794">
    <property type="entry name" value="ENOLASE SUPERFAMILY, MANDELATE RACEMASE"/>
    <property type="match status" value="1"/>
</dbReference>
<dbReference type="Gene3D" id="3.20.20.120">
    <property type="entry name" value="Enolase-like C-terminal domain"/>
    <property type="match status" value="1"/>
</dbReference>
<dbReference type="Gene3D" id="3.30.390.10">
    <property type="entry name" value="Enolase-like, N-terminal domain"/>
    <property type="match status" value="1"/>
</dbReference>
<dbReference type="Pfam" id="PF13378">
    <property type="entry name" value="MR_MLE_C"/>
    <property type="match status" value="1"/>
</dbReference>
<dbReference type="InterPro" id="IPR013341">
    <property type="entry name" value="Mandelate_racemase_N_dom"/>
</dbReference>
<evidence type="ECO:0000259" key="4">
    <source>
        <dbReference type="SMART" id="SM00922"/>
    </source>
</evidence>
<sequence>MTEITASAYTIPTDLPEADGTMAWTSTTMVLVEARGEGGHGLGWTYGPASITALVADLLAPAVADVGVHDVPGAHERMCRAVRNAGRPGACAMAISAVDCALWDLKARVLGLPLHRLFGAVRAEVPVYGSGGFTTYDDRQTREQLEHWTAGLGIPRVKIKIGEAWGRREDRDLARLRLARLAVGPDAELYADANGAYTVKQAVQVAHAAEHVGLRWFEEPVSSDDPAGLRAVRDAVECEVAAGEYGYDLPSYPELMHAVDCPQADVTRCGGFTEFLRIAGLARAFNRDLSGHCAPHLHAAVMAAIPNARHIEWFHDHVRIESLLFDGALDPKGGAIRPRDDAPGLGLTFRRSDAERFRVT</sequence>
<evidence type="ECO:0000313" key="6">
    <source>
        <dbReference type="Proteomes" id="UP001595872"/>
    </source>
</evidence>
<dbReference type="EMBL" id="JBHSIT010000010">
    <property type="protein sequence ID" value="MFC4911665.1"/>
    <property type="molecule type" value="Genomic_DNA"/>
</dbReference>
<keyword evidence="2" id="KW-0479">Metal-binding</keyword>
<dbReference type="SFLD" id="SFLDG00179">
    <property type="entry name" value="mandelate_racemase"/>
    <property type="match status" value="1"/>
</dbReference>
<keyword evidence="6" id="KW-1185">Reference proteome</keyword>
<dbReference type="SUPFAM" id="SSF54826">
    <property type="entry name" value="Enolase N-terminal domain-like"/>
    <property type="match status" value="1"/>
</dbReference>
<proteinExistence type="predicted"/>
<dbReference type="InterPro" id="IPR018110">
    <property type="entry name" value="Mandel_Rmase/mucon_lact_enz_CS"/>
</dbReference>
<comment type="cofactor">
    <cofactor evidence="1">
        <name>Mg(2+)</name>
        <dbReference type="ChEBI" id="CHEBI:18420"/>
    </cofactor>
</comment>
<dbReference type="SMART" id="SM00922">
    <property type="entry name" value="MR_MLE"/>
    <property type="match status" value="1"/>
</dbReference>
<dbReference type="PROSITE" id="PS00908">
    <property type="entry name" value="MR_MLE_1"/>
    <property type="match status" value="1"/>
</dbReference>
<dbReference type="InterPro" id="IPR013342">
    <property type="entry name" value="Mandelate_racemase_C"/>
</dbReference>
<comment type="caution">
    <text evidence="5">The sequence shown here is derived from an EMBL/GenBank/DDBJ whole genome shotgun (WGS) entry which is preliminary data.</text>
</comment>
<dbReference type="InterPro" id="IPR046945">
    <property type="entry name" value="RHMD-like"/>
</dbReference>
<dbReference type="PANTHER" id="PTHR13794:SF58">
    <property type="entry name" value="MITOCHONDRIAL ENOLASE SUPERFAMILY MEMBER 1"/>
    <property type="match status" value="1"/>
</dbReference>
<evidence type="ECO:0000256" key="3">
    <source>
        <dbReference type="ARBA" id="ARBA00022842"/>
    </source>
</evidence>
<dbReference type="Proteomes" id="UP001595872">
    <property type="component" value="Unassembled WGS sequence"/>
</dbReference>
<accession>A0ABV9U8I5</accession>
<dbReference type="SUPFAM" id="SSF51604">
    <property type="entry name" value="Enolase C-terminal domain-like"/>
    <property type="match status" value="1"/>
</dbReference>
<dbReference type="InterPro" id="IPR029065">
    <property type="entry name" value="Enolase_C-like"/>
</dbReference>
<name>A0ABV9U8I5_9ACTN</name>